<dbReference type="RefSeq" id="XP_015517900.1">
    <property type="nucleotide sequence ID" value="XM_015662414.2"/>
</dbReference>
<feature type="binding site" evidence="4">
    <location>
        <position position="68"/>
    </location>
    <ligand>
        <name>Mg(2+)</name>
        <dbReference type="ChEBI" id="CHEBI:18420"/>
    </ligand>
</feature>
<dbReference type="Pfam" id="PF00025">
    <property type="entry name" value="Arf"/>
    <property type="match status" value="1"/>
</dbReference>
<dbReference type="SUPFAM" id="SSF52540">
    <property type="entry name" value="P-loop containing nucleoside triphosphate hydrolases"/>
    <property type="match status" value="1"/>
</dbReference>
<dbReference type="PRINTS" id="PR00328">
    <property type="entry name" value="SAR1GTPBP"/>
</dbReference>
<feature type="binding site" evidence="3">
    <location>
        <begin position="61"/>
        <end position="68"/>
    </location>
    <ligand>
        <name>GTP</name>
        <dbReference type="ChEBI" id="CHEBI:37565"/>
    </ligand>
</feature>
<dbReference type="GO" id="GO:0005525">
    <property type="term" value="F:GTP binding"/>
    <property type="evidence" value="ECO:0007669"/>
    <property type="project" value="UniProtKB-KW"/>
</dbReference>
<sequence length="237" mass="26057">MVGNVTRCGGRKTVFLVGCACVGAYVAYRYWRKRELKSIDEGFEEVSKIDDSNERRVLLLGLDGAGKTSVMNQVIAATVTGTSYSVPPPSTNGFAVFKFQTGSYTLNIWEIGGADGTRNYWSNFLQDTDLLVFMVDAADTNKLSLAVSELKQLLGDPRMDTVPILVIANKQDSPNALRPDQVKEALDLHSIPPNKHKVVVIGCQTRPLPDLPPGLTTYTWHHPSIEAVRKKLFTMAA</sequence>
<evidence type="ECO:0000256" key="3">
    <source>
        <dbReference type="PIRSR" id="PIRSR606689-1"/>
    </source>
</evidence>
<dbReference type="PANTHER" id="PTHR46724:SF1">
    <property type="entry name" value="ADP RIBOSYLATION FACTOR LIKE GTPASE 10"/>
    <property type="match status" value="1"/>
</dbReference>
<dbReference type="GeneID" id="107222884"/>
<feature type="binding site" evidence="3">
    <location>
        <begin position="169"/>
        <end position="172"/>
    </location>
    <ligand>
        <name>GTP</name>
        <dbReference type="ChEBI" id="CHEBI:37565"/>
    </ligand>
</feature>
<dbReference type="InterPro" id="IPR027417">
    <property type="entry name" value="P-loop_NTPase"/>
</dbReference>
<dbReference type="GO" id="GO:0046872">
    <property type="term" value="F:metal ion binding"/>
    <property type="evidence" value="ECO:0007669"/>
    <property type="project" value="UniProtKB-KW"/>
</dbReference>
<gene>
    <name evidence="7" type="primary">LOC107222884</name>
</gene>
<dbReference type="InParanoid" id="A0A6J0BTW4"/>
<dbReference type="Gene3D" id="3.40.50.300">
    <property type="entry name" value="P-loop containing nucleotide triphosphate hydrolases"/>
    <property type="match status" value="1"/>
</dbReference>
<evidence type="ECO:0000256" key="5">
    <source>
        <dbReference type="SAM" id="Phobius"/>
    </source>
</evidence>
<keyword evidence="2 3" id="KW-0342">GTP-binding</keyword>
<dbReference type="InterPro" id="IPR053254">
    <property type="entry name" value="Arf-like_GTPase"/>
</dbReference>
<protein>
    <submittedName>
        <fullName evidence="7">ADP-ribosylation factor-like protein 3</fullName>
    </submittedName>
</protein>
<dbReference type="GO" id="GO:0003924">
    <property type="term" value="F:GTPase activity"/>
    <property type="evidence" value="ECO:0007669"/>
    <property type="project" value="InterPro"/>
</dbReference>
<keyword evidence="5" id="KW-0472">Membrane</keyword>
<dbReference type="Proteomes" id="UP000829291">
    <property type="component" value="Chromosome 3"/>
</dbReference>
<evidence type="ECO:0000313" key="6">
    <source>
        <dbReference type="Proteomes" id="UP000829291"/>
    </source>
</evidence>
<reference evidence="7" key="1">
    <citation type="submission" date="2025-08" db="UniProtKB">
        <authorList>
            <consortium name="RefSeq"/>
        </authorList>
    </citation>
    <scope>IDENTIFICATION</scope>
    <source>
        <tissue evidence="7">Thorax and Abdomen</tissue>
    </source>
</reference>
<dbReference type="SMART" id="SM00178">
    <property type="entry name" value="SAR"/>
    <property type="match status" value="1"/>
</dbReference>
<feature type="binding site" evidence="3">
    <location>
        <position position="113"/>
    </location>
    <ligand>
        <name>GTP</name>
        <dbReference type="ChEBI" id="CHEBI:37565"/>
    </ligand>
</feature>
<accession>A0A6J0BTW4</accession>
<keyword evidence="4" id="KW-0479">Metal-binding</keyword>
<dbReference type="PANTHER" id="PTHR46724">
    <property type="entry name" value="ADP-RIBOSYLATION FACTOR-LIKE PROTEIN 9-RELATED"/>
    <property type="match status" value="1"/>
</dbReference>
<dbReference type="KEGG" id="nlo:107222884"/>
<evidence type="ECO:0000256" key="4">
    <source>
        <dbReference type="PIRSR" id="PIRSR606689-2"/>
    </source>
</evidence>
<keyword evidence="6" id="KW-1185">Reference proteome</keyword>
<keyword evidence="1 3" id="KW-0547">Nucleotide-binding</keyword>
<evidence type="ECO:0000256" key="2">
    <source>
        <dbReference type="ARBA" id="ARBA00023134"/>
    </source>
</evidence>
<keyword evidence="5" id="KW-1133">Transmembrane helix</keyword>
<keyword evidence="5" id="KW-0812">Transmembrane</keyword>
<proteinExistence type="predicted"/>
<dbReference type="PROSITE" id="PS51417">
    <property type="entry name" value="ARF"/>
    <property type="match status" value="1"/>
</dbReference>
<feature type="transmembrane region" description="Helical" evidence="5">
    <location>
        <begin position="13"/>
        <end position="31"/>
    </location>
</feature>
<feature type="binding site" evidence="4">
    <location>
        <position position="91"/>
    </location>
    <ligand>
        <name>Mg(2+)</name>
        <dbReference type="ChEBI" id="CHEBI:18420"/>
    </ligand>
</feature>
<organism evidence="7">
    <name type="scientific">Neodiprion lecontei</name>
    <name type="common">Redheaded pine sawfly</name>
    <dbReference type="NCBI Taxonomy" id="441921"/>
    <lineage>
        <taxon>Eukaryota</taxon>
        <taxon>Metazoa</taxon>
        <taxon>Ecdysozoa</taxon>
        <taxon>Arthropoda</taxon>
        <taxon>Hexapoda</taxon>
        <taxon>Insecta</taxon>
        <taxon>Pterygota</taxon>
        <taxon>Neoptera</taxon>
        <taxon>Endopterygota</taxon>
        <taxon>Hymenoptera</taxon>
        <taxon>Tenthredinoidea</taxon>
        <taxon>Diprionidae</taxon>
        <taxon>Diprioninae</taxon>
        <taxon>Neodiprion</taxon>
    </lineage>
</organism>
<dbReference type="InterPro" id="IPR006689">
    <property type="entry name" value="Small_GTPase_ARF/SAR"/>
</dbReference>
<keyword evidence="4" id="KW-0460">Magnesium</keyword>
<dbReference type="SMART" id="SM00177">
    <property type="entry name" value="ARF"/>
    <property type="match status" value="1"/>
</dbReference>
<dbReference type="OrthoDB" id="25466at2759"/>
<evidence type="ECO:0000313" key="7">
    <source>
        <dbReference type="RefSeq" id="XP_015517900.1"/>
    </source>
</evidence>
<name>A0A6J0BTW4_NEOLC</name>
<dbReference type="AlphaFoldDB" id="A0A6J0BTW4"/>
<evidence type="ECO:0000256" key="1">
    <source>
        <dbReference type="ARBA" id="ARBA00022741"/>
    </source>
</evidence>